<dbReference type="InterPro" id="IPR050091">
    <property type="entry name" value="PKS_NRPS_Biosynth_Enz"/>
</dbReference>
<accession>A0A100ICJ9</accession>
<feature type="region of interest" description="C-terminal hotdog fold" evidence="1">
    <location>
        <begin position="166"/>
        <end position="206"/>
    </location>
</feature>
<feature type="region of interest" description="N-terminal hotdog fold" evidence="1">
    <location>
        <begin position="18"/>
        <end position="152"/>
    </location>
</feature>
<proteinExistence type="predicted"/>
<dbReference type="Gene3D" id="3.10.129.110">
    <property type="entry name" value="Polyketide synthase dehydratase"/>
    <property type="match status" value="1"/>
</dbReference>
<comment type="caution">
    <text evidence="1">Lacks conserved residue(s) required for the propagation of feature annotation.</text>
</comment>
<dbReference type="GO" id="GO:0004312">
    <property type="term" value="F:fatty acid synthase activity"/>
    <property type="evidence" value="ECO:0007669"/>
    <property type="project" value="TreeGrafter"/>
</dbReference>
<sequence length="206" mass="23280">MGYPISLTEVNDEGGNTHPVFVSDLPNYQWNHSVKYWHESESSHGWRFRKFPYHDLLDSKILGSPWTIQHGRMSGQIPEGTSISDLPFKLRNVTFPRMLTLDTKSGTYILLSLQPCSSTKESWHEFTVSTITKDGSIEEHCRSPVDVANQSLPRSLANASYIAPLQHPVSGAVWYKAMRRVGYHFGPAFQPCQQVEARADSGRCRA</sequence>
<evidence type="ECO:0000259" key="2">
    <source>
        <dbReference type="PROSITE" id="PS52019"/>
    </source>
</evidence>
<organism evidence="3 4">
    <name type="scientific">Aspergillus niger</name>
    <dbReference type="NCBI Taxonomy" id="5061"/>
    <lineage>
        <taxon>Eukaryota</taxon>
        <taxon>Fungi</taxon>
        <taxon>Dikarya</taxon>
        <taxon>Ascomycota</taxon>
        <taxon>Pezizomycotina</taxon>
        <taxon>Eurotiomycetes</taxon>
        <taxon>Eurotiomycetidae</taxon>
        <taxon>Eurotiales</taxon>
        <taxon>Aspergillaceae</taxon>
        <taxon>Aspergillus</taxon>
        <taxon>Aspergillus subgen. Circumdati</taxon>
    </lineage>
</organism>
<dbReference type="InterPro" id="IPR049551">
    <property type="entry name" value="PKS_DH_C"/>
</dbReference>
<dbReference type="GO" id="GO:0006633">
    <property type="term" value="P:fatty acid biosynthetic process"/>
    <property type="evidence" value="ECO:0007669"/>
    <property type="project" value="TreeGrafter"/>
</dbReference>
<evidence type="ECO:0000313" key="4">
    <source>
        <dbReference type="Proteomes" id="UP000068243"/>
    </source>
</evidence>
<feature type="domain" description="PKS/mFAS DH" evidence="2">
    <location>
        <begin position="18"/>
        <end position="206"/>
    </location>
</feature>
<name>A0A100ICJ9_ASPNG</name>
<dbReference type="Pfam" id="PF14765">
    <property type="entry name" value="PS-DH"/>
    <property type="match status" value="1"/>
</dbReference>
<evidence type="ECO:0000256" key="1">
    <source>
        <dbReference type="PROSITE-ProRule" id="PRU01363"/>
    </source>
</evidence>
<dbReference type="AlphaFoldDB" id="A0A100ICJ9"/>
<dbReference type="EMBL" id="BCMY01000004">
    <property type="protein sequence ID" value="GAQ38775.1"/>
    <property type="molecule type" value="Genomic_DNA"/>
</dbReference>
<gene>
    <name evidence="3" type="ORF">ABL_02776</name>
</gene>
<dbReference type="PANTHER" id="PTHR43775:SF18">
    <property type="entry name" value="ENZYME, PUTATIVE (JCVI)-RELATED"/>
    <property type="match status" value="1"/>
</dbReference>
<dbReference type="OrthoDB" id="329835at2759"/>
<reference evidence="4" key="1">
    <citation type="journal article" date="2016" name="Genome Announc.">
        <title>Draft genome sequence of Aspergillus niger strain An76.</title>
        <authorList>
            <person name="Gong W."/>
            <person name="Cheng Z."/>
            <person name="Zhang H."/>
            <person name="Liu L."/>
            <person name="Gao P."/>
            <person name="Wang L."/>
        </authorList>
    </citation>
    <scope>NUCLEOTIDE SEQUENCE [LARGE SCALE GENOMIC DNA]</scope>
    <source>
        <strain evidence="4">An76</strain>
    </source>
</reference>
<dbReference type="Proteomes" id="UP000068243">
    <property type="component" value="Unassembled WGS sequence"/>
</dbReference>
<dbReference type="GO" id="GO:0044550">
    <property type="term" value="P:secondary metabolite biosynthetic process"/>
    <property type="evidence" value="ECO:0007669"/>
    <property type="project" value="TreeGrafter"/>
</dbReference>
<protein>
    <submittedName>
        <fullName evidence="3">Polyketide synthase</fullName>
    </submittedName>
</protein>
<evidence type="ECO:0000313" key="3">
    <source>
        <dbReference type="EMBL" id="GAQ38775.1"/>
    </source>
</evidence>
<dbReference type="InterPro" id="IPR042104">
    <property type="entry name" value="PKS_dehydratase_sf"/>
</dbReference>
<dbReference type="PROSITE" id="PS52019">
    <property type="entry name" value="PKS_MFAS_DH"/>
    <property type="match status" value="1"/>
</dbReference>
<dbReference type="InterPro" id="IPR049900">
    <property type="entry name" value="PKS_mFAS_DH"/>
</dbReference>
<comment type="caution">
    <text evidence="3">The sequence shown here is derived from an EMBL/GenBank/DDBJ whole genome shotgun (WGS) entry which is preliminary data.</text>
</comment>
<dbReference type="PANTHER" id="PTHR43775">
    <property type="entry name" value="FATTY ACID SYNTHASE"/>
    <property type="match status" value="1"/>
</dbReference>